<dbReference type="PROSITE" id="PS51375">
    <property type="entry name" value="PPR"/>
    <property type="match status" value="5"/>
</dbReference>
<dbReference type="EMBL" id="RXIC02000024">
    <property type="protein sequence ID" value="KAB1210121.1"/>
    <property type="molecule type" value="Genomic_DNA"/>
</dbReference>
<dbReference type="FunFam" id="1.25.40.10:FF:000280">
    <property type="entry name" value="Pentatricopeptide repeat-containing protein"/>
    <property type="match status" value="1"/>
</dbReference>
<dbReference type="OrthoDB" id="185373at2759"/>
<gene>
    <name evidence="5" type="ORF">CJ030_MR6G022733</name>
</gene>
<feature type="repeat" description="PPR" evidence="3">
    <location>
        <begin position="113"/>
        <end position="147"/>
    </location>
</feature>
<dbReference type="AlphaFoldDB" id="A0A6A1VBR4"/>
<name>A0A6A1VBR4_9ROSI</name>
<evidence type="ECO:0000313" key="5">
    <source>
        <dbReference type="EMBL" id="KAB1210121.1"/>
    </source>
</evidence>
<feature type="repeat" description="PPR" evidence="3">
    <location>
        <begin position="417"/>
        <end position="451"/>
    </location>
</feature>
<feature type="repeat" description="PPR" evidence="3">
    <location>
        <begin position="316"/>
        <end position="350"/>
    </location>
</feature>
<feature type="repeat" description="PPR" evidence="3">
    <location>
        <begin position="214"/>
        <end position="248"/>
    </location>
</feature>
<comment type="similarity">
    <text evidence="1">Belongs to the PPR family. PCMP-H subfamily.</text>
</comment>
<evidence type="ECO:0000313" key="6">
    <source>
        <dbReference type="Proteomes" id="UP000516437"/>
    </source>
</evidence>
<dbReference type="Pfam" id="PF14432">
    <property type="entry name" value="DYW_deaminase"/>
    <property type="match status" value="1"/>
</dbReference>
<evidence type="ECO:0000259" key="4">
    <source>
        <dbReference type="Pfam" id="PF14432"/>
    </source>
</evidence>
<sequence length="724" mass="80829">MNGALPFTLTHKLLKPHRGHSPTLLKRSLHANPTVTQSPQNGLILTSLQCGSILQSLTNAKLFTKGQQLHAHIIICGTLQHNTYLNTKLAAFYVSFGHMAEAQLIFDLIELKNSFSWNLMIRGYACSACSLKSIALYREMLSSGWRADKFTYPFVLKACGDLLLTEIGKMVHGEALVCGLESDIYVCNSLLAMYSKFGDMAMARMLFDRMSDRDLTSWNTMIAGYIKNNSSKEALGVFDVMGKAGLNVDGITLLGLLSACTGAMALKPGKALHCYVVRHNAEFSNKFLRNALIQMYSKFSNITYARRLFDEVKVKDTVTWNSMLSGYEKSGDAFESLRLFCRMVTEEAGPDEVTIVSVLGACDHCTALQFGTSVHSCLVKKGFSVNTIVGTSLIDMYAKCGSLACSRRVFDDMPEKNLVAWSAMVAGYGVHGRGREAIFIFHAMIANNILPDEGIITSVLSACSHAGLVYEGRQIFHSMTTEYNVKPTPAHYTCFVDLLGRAGHLDEAYDLIKSMEVIPTSDIWAALLFACRLHQNANLAKILEQKVVEMNSEGAGTYVCLSNIYAAEKWWDDVERVRALLRRKGLKKPAGCSFVEVDKVVHRFLVGDRSHHQTEAIYAKLKDLNHQLKEVGYKPDTSSVFYDVDEEVKEKMLWDHSERLAIAFALINTGPGTIIRITKNLRICVDCHTVTKLISKLMCREIIMRDIHRFHLFKDGFCSCGDYW</sequence>
<dbReference type="InterPro" id="IPR046960">
    <property type="entry name" value="PPR_At4g14850-like_plant"/>
</dbReference>
<dbReference type="GO" id="GO:0009451">
    <property type="term" value="P:RNA modification"/>
    <property type="evidence" value="ECO:0007669"/>
    <property type="project" value="InterPro"/>
</dbReference>
<dbReference type="GO" id="GO:0003723">
    <property type="term" value="F:RNA binding"/>
    <property type="evidence" value="ECO:0007669"/>
    <property type="project" value="InterPro"/>
</dbReference>
<dbReference type="FunFam" id="1.25.40.10:FF:000144">
    <property type="entry name" value="Pentatricopeptide repeat-containing protein, mitochondrial"/>
    <property type="match status" value="1"/>
</dbReference>
<protein>
    <recommendedName>
        <fullName evidence="4">DYW domain-containing protein</fullName>
    </recommendedName>
</protein>
<dbReference type="Pfam" id="PF01535">
    <property type="entry name" value="PPR"/>
    <property type="match status" value="7"/>
</dbReference>
<dbReference type="InterPro" id="IPR002885">
    <property type="entry name" value="PPR_rpt"/>
</dbReference>
<dbReference type="InterPro" id="IPR011990">
    <property type="entry name" value="TPR-like_helical_dom_sf"/>
</dbReference>
<dbReference type="InterPro" id="IPR046848">
    <property type="entry name" value="E_motif"/>
</dbReference>
<dbReference type="Proteomes" id="UP000516437">
    <property type="component" value="Chromosome 6"/>
</dbReference>
<dbReference type="Pfam" id="PF13041">
    <property type="entry name" value="PPR_2"/>
    <property type="match status" value="1"/>
</dbReference>
<keyword evidence="6" id="KW-1185">Reference proteome</keyword>
<dbReference type="FunFam" id="1.25.40.10:FF:000073">
    <property type="entry name" value="Pentatricopeptide repeat-containing protein chloroplastic"/>
    <property type="match status" value="1"/>
</dbReference>
<comment type="caution">
    <text evidence="5">The sequence shown here is derived from an EMBL/GenBank/DDBJ whole genome shotgun (WGS) entry which is preliminary data.</text>
</comment>
<dbReference type="PANTHER" id="PTHR24015:SF1063">
    <property type="entry name" value="OS12G0156900 PROTEIN"/>
    <property type="match status" value="1"/>
</dbReference>
<dbReference type="PANTHER" id="PTHR24015">
    <property type="entry name" value="OS07G0578800 PROTEIN-RELATED"/>
    <property type="match status" value="1"/>
</dbReference>
<dbReference type="Gene3D" id="1.25.40.10">
    <property type="entry name" value="Tetratricopeptide repeat domain"/>
    <property type="match status" value="5"/>
</dbReference>
<evidence type="ECO:0000256" key="2">
    <source>
        <dbReference type="ARBA" id="ARBA00022737"/>
    </source>
</evidence>
<proteinExistence type="inferred from homology"/>
<reference evidence="5 6" key="1">
    <citation type="journal article" date="2019" name="Plant Biotechnol. J.">
        <title>The red bayberry genome and genetic basis of sex determination.</title>
        <authorList>
            <person name="Jia H.M."/>
            <person name="Jia H.J."/>
            <person name="Cai Q.L."/>
            <person name="Wang Y."/>
            <person name="Zhao H.B."/>
            <person name="Yang W.F."/>
            <person name="Wang G.Y."/>
            <person name="Li Y.H."/>
            <person name="Zhan D.L."/>
            <person name="Shen Y.T."/>
            <person name="Niu Q.F."/>
            <person name="Chang L."/>
            <person name="Qiu J."/>
            <person name="Zhao L."/>
            <person name="Xie H.B."/>
            <person name="Fu W.Y."/>
            <person name="Jin J."/>
            <person name="Li X.W."/>
            <person name="Jiao Y."/>
            <person name="Zhou C.C."/>
            <person name="Tu T."/>
            <person name="Chai C.Y."/>
            <person name="Gao J.L."/>
            <person name="Fan L.J."/>
            <person name="van de Weg E."/>
            <person name="Wang J.Y."/>
            <person name="Gao Z.S."/>
        </authorList>
    </citation>
    <scope>NUCLEOTIDE SEQUENCE [LARGE SCALE GENOMIC DNA]</scope>
    <source>
        <tissue evidence="5">Leaves</tissue>
    </source>
</reference>
<dbReference type="NCBIfam" id="TIGR00756">
    <property type="entry name" value="PPR"/>
    <property type="match status" value="5"/>
</dbReference>
<feature type="repeat" description="PPR" evidence="3">
    <location>
        <begin position="183"/>
        <end position="213"/>
    </location>
</feature>
<evidence type="ECO:0000256" key="3">
    <source>
        <dbReference type="PROSITE-ProRule" id="PRU00708"/>
    </source>
</evidence>
<dbReference type="GO" id="GO:0008270">
    <property type="term" value="F:zinc ion binding"/>
    <property type="evidence" value="ECO:0007669"/>
    <property type="project" value="InterPro"/>
</dbReference>
<keyword evidence="2" id="KW-0677">Repeat</keyword>
<dbReference type="FunFam" id="1.25.40.10:FF:000682">
    <property type="entry name" value="Pentatricopeptide repeat-containing protein At3g16610"/>
    <property type="match status" value="1"/>
</dbReference>
<organism evidence="5 6">
    <name type="scientific">Morella rubra</name>
    <name type="common">Chinese bayberry</name>
    <dbReference type="NCBI Taxonomy" id="262757"/>
    <lineage>
        <taxon>Eukaryota</taxon>
        <taxon>Viridiplantae</taxon>
        <taxon>Streptophyta</taxon>
        <taxon>Embryophyta</taxon>
        <taxon>Tracheophyta</taxon>
        <taxon>Spermatophyta</taxon>
        <taxon>Magnoliopsida</taxon>
        <taxon>eudicotyledons</taxon>
        <taxon>Gunneridae</taxon>
        <taxon>Pentapetalae</taxon>
        <taxon>rosids</taxon>
        <taxon>fabids</taxon>
        <taxon>Fagales</taxon>
        <taxon>Myricaceae</taxon>
        <taxon>Morella</taxon>
    </lineage>
</organism>
<dbReference type="Pfam" id="PF20431">
    <property type="entry name" value="E_motif"/>
    <property type="match status" value="1"/>
</dbReference>
<accession>A0A6A1VBR4</accession>
<dbReference type="InterPro" id="IPR032867">
    <property type="entry name" value="DYW_dom"/>
</dbReference>
<evidence type="ECO:0000256" key="1">
    <source>
        <dbReference type="ARBA" id="ARBA00006643"/>
    </source>
</evidence>
<feature type="domain" description="DYW" evidence="4">
    <location>
        <begin position="632"/>
        <end position="724"/>
    </location>
</feature>